<dbReference type="Proteomes" id="UP000823619">
    <property type="component" value="Unassembled WGS sequence"/>
</dbReference>
<feature type="domain" description="DUF4296" evidence="2">
    <location>
        <begin position="26"/>
        <end position="102"/>
    </location>
</feature>
<sequence>MKRIIEICLAAACLLSIFSCRNEESKVIPRDKLSAIYAEMFVTDQWINAHPESRRTADTTLVYDPVFEKYGYTADDYRRSMDYYLSDPDKYARILRESSVIIEDRLRELRKEKEMLDEITRIRRGENRYSPKRIYYLTGLKNPYLSVLDSIRFFVDSTGGRFDFNPQVGYDTVFAGPVLQMTDDSLHVADTLTMSTAADSSAVNGNAVKDTVVKAKAGKVSPMKDNTVKTKREPVQGKNRKKEKPIPVDAKPLEVSKAAAPAVSLGHNELNRKEN</sequence>
<dbReference type="EMBL" id="JADIMO010000108">
    <property type="protein sequence ID" value="MBO8445719.1"/>
    <property type="molecule type" value="Genomic_DNA"/>
</dbReference>
<dbReference type="AlphaFoldDB" id="A0A9D9EIL7"/>
<reference evidence="3" key="1">
    <citation type="submission" date="2020-10" db="EMBL/GenBank/DDBJ databases">
        <authorList>
            <person name="Gilroy R."/>
        </authorList>
    </citation>
    <scope>NUCLEOTIDE SEQUENCE</scope>
    <source>
        <strain evidence="3">D5-748</strain>
    </source>
</reference>
<name>A0A9D9EIL7_9BACT</name>
<dbReference type="InterPro" id="IPR025381">
    <property type="entry name" value="DUF4296"/>
</dbReference>
<feature type="region of interest" description="Disordered" evidence="1">
    <location>
        <begin position="218"/>
        <end position="275"/>
    </location>
</feature>
<evidence type="ECO:0000313" key="3">
    <source>
        <dbReference type="EMBL" id="MBO8445719.1"/>
    </source>
</evidence>
<evidence type="ECO:0000259" key="2">
    <source>
        <dbReference type="Pfam" id="PF14129"/>
    </source>
</evidence>
<proteinExistence type="predicted"/>
<dbReference type="PROSITE" id="PS51257">
    <property type="entry name" value="PROKAR_LIPOPROTEIN"/>
    <property type="match status" value="1"/>
</dbReference>
<dbReference type="Pfam" id="PF14129">
    <property type="entry name" value="DUF4296"/>
    <property type="match status" value="1"/>
</dbReference>
<protein>
    <submittedName>
        <fullName evidence="3">DUF4296 domain-containing protein</fullName>
    </submittedName>
</protein>
<evidence type="ECO:0000313" key="4">
    <source>
        <dbReference type="Proteomes" id="UP000823619"/>
    </source>
</evidence>
<reference evidence="3" key="2">
    <citation type="journal article" date="2021" name="PeerJ">
        <title>Extensive microbial diversity within the chicken gut microbiome revealed by metagenomics and culture.</title>
        <authorList>
            <person name="Gilroy R."/>
            <person name="Ravi A."/>
            <person name="Getino M."/>
            <person name="Pursley I."/>
            <person name="Horton D.L."/>
            <person name="Alikhan N.F."/>
            <person name="Baker D."/>
            <person name="Gharbi K."/>
            <person name="Hall N."/>
            <person name="Watson M."/>
            <person name="Adriaenssens E.M."/>
            <person name="Foster-Nyarko E."/>
            <person name="Jarju S."/>
            <person name="Secka A."/>
            <person name="Antonio M."/>
            <person name="Oren A."/>
            <person name="Chaudhuri R.R."/>
            <person name="La Ragione R."/>
            <person name="Hildebrand F."/>
            <person name="Pallen M.J."/>
        </authorList>
    </citation>
    <scope>NUCLEOTIDE SEQUENCE</scope>
    <source>
        <strain evidence="3">D5-748</strain>
    </source>
</reference>
<organism evidence="3 4">
    <name type="scientific">Candidatus Cryptobacteroides merdavium</name>
    <dbReference type="NCBI Taxonomy" id="2840769"/>
    <lineage>
        <taxon>Bacteria</taxon>
        <taxon>Pseudomonadati</taxon>
        <taxon>Bacteroidota</taxon>
        <taxon>Bacteroidia</taxon>
        <taxon>Bacteroidales</taxon>
        <taxon>Candidatus Cryptobacteroides</taxon>
    </lineage>
</organism>
<gene>
    <name evidence="3" type="ORF">IAC23_08540</name>
</gene>
<evidence type="ECO:0000256" key="1">
    <source>
        <dbReference type="SAM" id="MobiDB-lite"/>
    </source>
</evidence>
<comment type="caution">
    <text evidence="3">The sequence shown here is derived from an EMBL/GenBank/DDBJ whole genome shotgun (WGS) entry which is preliminary data.</text>
</comment>
<accession>A0A9D9EIL7</accession>
<feature type="compositionally biased region" description="Basic and acidic residues" evidence="1">
    <location>
        <begin position="226"/>
        <end position="235"/>
    </location>
</feature>